<protein>
    <submittedName>
        <fullName evidence="2">Uncharacterized protein</fullName>
    </submittedName>
</protein>
<evidence type="ECO:0000313" key="3">
    <source>
        <dbReference type="Proteomes" id="UP001497525"/>
    </source>
</evidence>
<evidence type="ECO:0000256" key="1">
    <source>
        <dbReference type="SAM" id="MobiDB-lite"/>
    </source>
</evidence>
<feature type="region of interest" description="Disordered" evidence="1">
    <location>
        <begin position="67"/>
        <end position="87"/>
    </location>
</feature>
<gene>
    <name evidence="2" type="ORF">CDAUBV1_LOCUS9407</name>
</gene>
<comment type="caution">
    <text evidence="2">The sequence shown here is derived from an EMBL/GenBank/DDBJ whole genome shotgun (WGS) entry which is preliminary data.</text>
</comment>
<proteinExistence type="predicted"/>
<sequence length="323" mass="36296">MRQIARIKRGIINLSLRYKIKRSFSTCNKDVLPNIISDCPVDGDALRRVNSYVNARLGADVKACEENSHKSRSAALTPDKTNSKSFSRSVQGYYGRIRRSLTQTYAVSGIRKNLPDEALDNPQSGRQSEQSKKEFLPLDANLNSSFNLGASAPPSSKQQSPIRTNDAIENAPFPTNIRFLAGDNCPHCAEQGFDMTARQARINAEMDVKIPDGFITLQPFHSFSQSSCEFRYSFSIFLHEPSQRSNDDIHIVPMSFADSPPALPCGSRIRIRLNDHLRGEEGVRGWLLIIEARTMECLFEAVNTIDRITPEWKIWAEGAFNRV</sequence>
<dbReference type="AlphaFoldDB" id="A0AAV2TIJ3"/>
<evidence type="ECO:0000313" key="2">
    <source>
        <dbReference type="EMBL" id="CAL5135232.1"/>
    </source>
</evidence>
<accession>A0AAV2TIJ3</accession>
<dbReference type="EMBL" id="CAXLJL010000256">
    <property type="protein sequence ID" value="CAL5135232.1"/>
    <property type="molecule type" value="Genomic_DNA"/>
</dbReference>
<name>A0AAV2TIJ3_CALDB</name>
<dbReference type="Proteomes" id="UP001497525">
    <property type="component" value="Unassembled WGS sequence"/>
</dbReference>
<feature type="region of interest" description="Disordered" evidence="1">
    <location>
        <begin position="113"/>
        <end position="133"/>
    </location>
</feature>
<reference evidence="2" key="1">
    <citation type="submission" date="2024-06" db="EMBL/GenBank/DDBJ databases">
        <authorList>
            <person name="Liu X."/>
            <person name="Lenzi L."/>
            <person name="Haldenby T S."/>
            <person name="Uol C."/>
        </authorList>
    </citation>
    <scope>NUCLEOTIDE SEQUENCE</scope>
</reference>
<organism evidence="2 3">
    <name type="scientific">Calicophoron daubneyi</name>
    <name type="common">Rumen fluke</name>
    <name type="synonym">Paramphistomum daubneyi</name>
    <dbReference type="NCBI Taxonomy" id="300641"/>
    <lineage>
        <taxon>Eukaryota</taxon>
        <taxon>Metazoa</taxon>
        <taxon>Spiralia</taxon>
        <taxon>Lophotrochozoa</taxon>
        <taxon>Platyhelminthes</taxon>
        <taxon>Trematoda</taxon>
        <taxon>Digenea</taxon>
        <taxon>Plagiorchiida</taxon>
        <taxon>Pronocephalata</taxon>
        <taxon>Paramphistomoidea</taxon>
        <taxon>Paramphistomidae</taxon>
        <taxon>Calicophoron</taxon>
    </lineage>
</organism>